<evidence type="ECO:0000256" key="1">
    <source>
        <dbReference type="SAM" id="SignalP"/>
    </source>
</evidence>
<evidence type="ECO:0000313" key="3">
    <source>
        <dbReference type="Proteomes" id="UP000001075"/>
    </source>
</evidence>
<dbReference type="InParanoid" id="G3IHI6"/>
<feature type="chain" id="PRO_5003445193" description="Secreted protein" evidence="1">
    <location>
        <begin position="20"/>
        <end position="72"/>
    </location>
</feature>
<reference evidence="3" key="1">
    <citation type="journal article" date="2011" name="Nat. Biotechnol.">
        <title>The genomic sequence of the Chinese hamster ovary (CHO)-K1 cell line.</title>
        <authorList>
            <person name="Xu X."/>
            <person name="Nagarajan H."/>
            <person name="Lewis N.E."/>
            <person name="Pan S."/>
            <person name="Cai Z."/>
            <person name="Liu X."/>
            <person name="Chen W."/>
            <person name="Xie M."/>
            <person name="Wang W."/>
            <person name="Hammond S."/>
            <person name="Andersen M.R."/>
            <person name="Neff N."/>
            <person name="Passarelli B."/>
            <person name="Koh W."/>
            <person name="Fan H.C."/>
            <person name="Wang J."/>
            <person name="Gui Y."/>
            <person name="Lee K.H."/>
            <person name="Betenbaugh M.J."/>
            <person name="Quake S.R."/>
            <person name="Famili I."/>
            <person name="Palsson B.O."/>
            <person name="Wang J."/>
        </authorList>
    </citation>
    <scope>NUCLEOTIDE SEQUENCE [LARGE SCALE GENOMIC DNA]</scope>
    <source>
        <strain evidence="3">CHO K1 cell line</strain>
    </source>
</reference>
<dbReference type="AlphaFoldDB" id="G3IHI6"/>
<sequence>MRSWGSPFRLSWLTCGAQGATGPCTLSVGIKGTSLGFWETWSSGPHACTASTLLTEPSRQPIKIVLKGRNDY</sequence>
<evidence type="ECO:0000313" key="2">
    <source>
        <dbReference type="EMBL" id="EGW12007.1"/>
    </source>
</evidence>
<evidence type="ECO:0008006" key="4">
    <source>
        <dbReference type="Google" id="ProtNLM"/>
    </source>
</evidence>
<proteinExistence type="predicted"/>
<dbReference type="Proteomes" id="UP000001075">
    <property type="component" value="Unassembled WGS sequence"/>
</dbReference>
<feature type="signal peptide" evidence="1">
    <location>
        <begin position="1"/>
        <end position="19"/>
    </location>
</feature>
<protein>
    <recommendedName>
        <fullName evidence="4">Secreted protein</fullName>
    </recommendedName>
</protein>
<accession>G3IHI6</accession>
<name>G3IHI6_CRIGR</name>
<keyword evidence="1" id="KW-0732">Signal</keyword>
<organism evidence="2 3">
    <name type="scientific">Cricetulus griseus</name>
    <name type="common">Chinese hamster</name>
    <name type="synonym">Cricetulus barabensis griseus</name>
    <dbReference type="NCBI Taxonomy" id="10029"/>
    <lineage>
        <taxon>Eukaryota</taxon>
        <taxon>Metazoa</taxon>
        <taxon>Chordata</taxon>
        <taxon>Craniata</taxon>
        <taxon>Vertebrata</taxon>
        <taxon>Euteleostomi</taxon>
        <taxon>Mammalia</taxon>
        <taxon>Eutheria</taxon>
        <taxon>Euarchontoglires</taxon>
        <taxon>Glires</taxon>
        <taxon>Rodentia</taxon>
        <taxon>Myomorpha</taxon>
        <taxon>Muroidea</taxon>
        <taxon>Cricetidae</taxon>
        <taxon>Cricetinae</taxon>
        <taxon>Cricetulus</taxon>
    </lineage>
</organism>
<gene>
    <name evidence="2" type="ORF">I79_023276</name>
</gene>
<dbReference type="EMBL" id="JH002782">
    <property type="protein sequence ID" value="EGW12007.1"/>
    <property type="molecule type" value="Genomic_DNA"/>
</dbReference>